<keyword evidence="4" id="KW-0539">Nucleus</keyword>
<dbReference type="InterPro" id="IPR014752">
    <property type="entry name" value="Arrestin-like_C"/>
</dbReference>
<dbReference type="InterPro" id="IPR021858">
    <property type="entry name" value="Fun_TF"/>
</dbReference>
<evidence type="ECO:0000313" key="8">
    <source>
        <dbReference type="Proteomes" id="UP001152592"/>
    </source>
</evidence>
<dbReference type="OrthoDB" id="120967at2759"/>
<evidence type="ECO:0000256" key="1">
    <source>
        <dbReference type="ARBA" id="ARBA00023015"/>
    </source>
</evidence>
<dbReference type="AlphaFoldDB" id="A0A9W4JY11"/>
<organism evidence="7 8">
    <name type="scientific">Penicillium salamii</name>
    <dbReference type="NCBI Taxonomy" id="1612424"/>
    <lineage>
        <taxon>Eukaryota</taxon>
        <taxon>Fungi</taxon>
        <taxon>Dikarya</taxon>
        <taxon>Ascomycota</taxon>
        <taxon>Pezizomycotina</taxon>
        <taxon>Eurotiomycetes</taxon>
        <taxon>Eurotiomycetidae</taxon>
        <taxon>Eurotiales</taxon>
        <taxon>Aspergillaceae</taxon>
        <taxon>Penicillium</taxon>
    </lineage>
</organism>
<accession>A0A9W4JY11</accession>
<evidence type="ECO:0000256" key="3">
    <source>
        <dbReference type="ARBA" id="ARBA00023163"/>
    </source>
</evidence>
<feature type="compositionally biased region" description="Polar residues" evidence="5">
    <location>
        <begin position="76"/>
        <end position="87"/>
    </location>
</feature>
<dbReference type="PANTHER" id="PTHR38791:SF5">
    <property type="entry name" value="TRANSCRIPTION FACTOR DBAG-RELATED"/>
    <property type="match status" value="1"/>
</dbReference>
<name>A0A9W4JY11_9EURO</name>
<evidence type="ECO:0000256" key="4">
    <source>
        <dbReference type="ARBA" id="ARBA00023242"/>
    </source>
</evidence>
<evidence type="ECO:0000256" key="5">
    <source>
        <dbReference type="SAM" id="MobiDB-lite"/>
    </source>
</evidence>
<dbReference type="Pfam" id="PF11951">
    <property type="entry name" value="Fungal_trans_2"/>
    <property type="match status" value="1"/>
</dbReference>
<dbReference type="Pfam" id="PF00172">
    <property type="entry name" value="Zn_clus"/>
    <property type="match status" value="1"/>
</dbReference>
<dbReference type="GO" id="GO:0000981">
    <property type="term" value="F:DNA-binding transcription factor activity, RNA polymerase II-specific"/>
    <property type="evidence" value="ECO:0007669"/>
    <property type="project" value="InterPro"/>
</dbReference>
<dbReference type="Gene3D" id="4.10.240.10">
    <property type="entry name" value="Zn(2)-C6 fungal-type DNA-binding domain"/>
    <property type="match status" value="1"/>
</dbReference>
<proteinExistence type="predicted"/>
<protein>
    <recommendedName>
        <fullName evidence="6">Zn(2)-C6 fungal-type domain-containing protein</fullName>
    </recommendedName>
</protein>
<reference evidence="7" key="1">
    <citation type="submission" date="2021-07" db="EMBL/GenBank/DDBJ databases">
        <authorList>
            <person name="Branca A.L. A."/>
        </authorList>
    </citation>
    <scope>NUCLEOTIDE SEQUENCE</scope>
</reference>
<dbReference type="EMBL" id="CAJVPD010000296">
    <property type="protein sequence ID" value="CAG8428143.1"/>
    <property type="molecule type" value="Genomic_DNA"/>
</dbReference>
<dbReference type="InterPro" id="IPR001138">
    <property type="entry name" value="Zn2Cys6_DnaBD"/>
</dbReference>
<dbReference type="Gene3D" id="2.60.40.640">
    <property type="match status" value="1"/>
</dbReference>
<dbReference type="CDD" id="cd00067">
    <property type="entry name" value="GAL4"/>
    <property type="match status" value="1"/>
</dbReference>
<keyword evidence="1" id="KW-0805">Transcription regulation</keyword>
<comment type="caution">
    <text evidence="7">The sequence shown here is derived from an EMBL/GenBank/DDBJ whole genome shotgun (WGS) entry which is preliminary data.</text>
</comment>
<evidence type="ECO:0000313" key="7">
    <source>
        <dbReference type="EMBL" id="CAG8428143.1"/>
    </source>
</evidence>
<dbReference type="GO" id="GO:0008270">
    <property type="term" value="F:zinc ion binding"/>
    <property type="evidence" value="ECO:0007669"/>
    <property type="project" value="InterPro"/>
</dbReference>
<evidence type="ECO:0000259" key="6">
    <source>
        <dbReference type="PROSITE" id="PS50048"/>
    </source>
</evidence>
<gene>
    <name evidence="7" type="ORF">PSALAMII_LOCUS10558</name>
</gene>
<feature type="domain" description="Zn(2)-C6 fungal-type" evidence="6">
    <location>
        <begin position="14"/>
        <end position="42"/>
    </location>
</feature>
<dbReference type="SUPFAM" id="SSF57701">
    <property type="entry name" value="Zn2/Cys6 DNA-binding domain"/>
    <property type="match status" value="1"/>
</dbReference>
<dbReference type="PROSITE" id="PS50048">
    <property type="entry name" value="ZN2_CY6_FUNGAL_2"/>
    <property type="match status" value="1"/>
</dbReference>
<evidence type="ECO:0000256" key="2">
    <source>
        <dbReference type="ARBA" id="ARBA00023125"/>
    </source>
</evidence>
<dbReference type="InterPro" id="IPR036864">
    <property type="entry name" value="Zn2-C6_fun-type_DNA-bd_sf"/>
</dbReference>
<feature type="region of interest" description="Disordered" evidence="5">
    <location>
        <begin position="66"/>
        <end position="87"/>
    </location>
</feature>
<dbReference type="SMART" id="SM00066">
    <property type="entry name" value="GAL4"/>
    <property type="match status" value="1"/>
</dbReference>
<keyword evidence="2" id="KW-0238">DNA-binding</keyword>
<dbReference type="Proteomes" id="UP001152592">
    <property type="component" value="Unassembled WGS sequence"/>
</dbReference>
<dbReference type="GO" id="GO:0003677">
    <property type="term" value="F:DNA binding"/>
    <property type="evidence" value="ECO:0007669"/>
    <property type="project" value="UniProtKB-KW"/>
</dbReference>
<sequence length="996" mass="111611">MTSPNGTRPRVSKSCANCRAIKRRCDKQVPHCGQCIRTREVCGGYRSEWELHFRDQTGQTIKNSLKKEAEKKAKANSTSPPARSPSPNLDDIGITFFVNNFVAGGHSSSRGHLNYISNLYGSGGQHPTLVASMAAVGLVALANTARQPGMVSHARAKYSEAIQLVNAALASPVESLHDDILMSIISLGVFENTSNYASWSQHVQGAAALVVTRGKRQFTNPAAILMFNQVRADIVVACVHSNLPFPEDMRELQEEAIKYETASGAFWLLGVLASRHVDLLWKVRQRTAEIHWPELLQEATILQRDFESLFASLAIQEPYTTNFHPGGDPEIVYRGRYDIYHSSWAIRVWNNARMLQMITCNIIYFILTKTLTTSTDPVLRAHAKTGLQGTLQIQSKLENDMLATVPQALGYISSTSQPNSTVDFSSPASVSGSYLLTWCLYTVGQSTVVKSETRRWVIRRLQEIGRNAGLAVALQHYEDIVKLDQIQVEAENKSNPTVEALNIQDQERKIYGELCVNVFLSGTAHLRRSDLILFNLYSFSLLSYTNIFTSIQFLIALRGTEHSGQPSRRFWPLTSTSAQNLCFQENQKKRPVAILTHTMRFNVMKGNADLKFDIAAPPGWKFSPGDTILGHLIRHTPIVTPEAEVTILLTGRIKSRVIRRGHTKETFNVVYQVLDLKPETLYTGPLHLPEGSDKTLSWPFEIRIPTEASPTTHRLDPPTPQVLPGSFISTPLADGTQSKVEYCLKASLCYSFGRKNEEHDTIWPINIRHPMPECHNRYDVKAWRCRESIRSPRLLSGMANSGLSVGQGIKKFFHTSSVPKLFFFAEITMPCIIQMSNPEPIAVSLNIIPRQDETSESIRDVPQEFKVNWINLIIHRKTEHTSLDIDHQKEVVELSQTRVLDTGLHKLFENLESPLKITTGKLNEPILFGNLFQLTLSPRGLCHGNQLMVPGSATFPEFSTFRIIHTNSFEWHVSLDVAGETKEHKLMTEAVVIDTA</sequence>
<dbReference type="PROSITE" id="PS00463">
    <property type="entry name" value="ZN2_CY6_FUNGAL_1"/>
    <property type="match status" value="1"/>
</dbReference>
<dbReference type="PANTHER" id="PTHR38791">
    <property type="entry name" value="ZN(II)2CYS6 TRANSCRIPTION FACTOR (EUROFUNG)-RELATED-RELATED"/>
    <property type="match status" value="1"/>
</dbReference>
<dbReference type="InterPro" id="IPR053175">
    <property type="entry name" value="DHMBA_Reg_Transcription_Factor"/>
</dbReference>
<keyword evidence="3" id="KW-0804">Transcription</keyword>